<reference evidence="1" key="1">
    <citation type="journal article" date="2021" name="Microb. Physiol.">
        <title>Proteogenomic Insights into the Physiology of Marine, Sulfate-Reducing, Filamentous Desulfonema limicola and Desulfonema magnum.</title>
        <authorList>
            <person name="Schnaars V."/>
            <person name="Wohlbrand L."/>
            <person name="Scheve S."/>
            <person name="Hinrichs C."/>
            <person name="Reinhardt R."/>
            <person name="Rabus R."/>
        </authorList>
    </citation>
    <scope>NUCLEOTIDE SEQUENCE</scope>
    <source>
        <strain evidence="1">4be13</strain>
    </source>
</reference>
<protein>
    <submittedName>
        <fullName evidence="1">Uncharacterized protein</fullName>
    </submittedName>
</protein>
<keyword evidence="2" id="KW-1185">Reference proteome</keyword>
<organism evidence="1 2">
    <name type="scientific">Desulfonema magnum</name>
    <dbReference type="NCBI Taxonomy" id="45655"/>
    <lineage>
        <taxon>Bacteria</taxon>
        <taxon>Pseudomonadati</taxon>
        <taxon>Thermodesulfobacteriota</taxon>
        <taxon>Desulfobacteria</taxon>
        <taxon>Desulfobacterales</taxon>
        <taxon>Desulfococcaceae</taxon>
        <taxon>Desulfonema</taxon>
    </lineage>
</organism>
<dbReference type="AlphaFoldDB" id="A0A975GLS8"/>
<dbReference type="EMBL" id="CP061800">
    <property type="protein sequence ID" value="QTA85123.1"/>
    <property type="molecule type" value="Genomic_DNA"/>
</dbReference>
<name>A0A975GLS8_9BACT</name>
<dbReference type="Proteomes" id="UP000663722">
    <property type="component" value="Chromosome"/>
</dbReference>
<evidence type="ECO:0000313" key="2">
    <source>
        <dbReference type="Proteomes" id="UP000663722"/>
    </source>
</evidence>
<proteinExistence type="predicted"/>
<accession>A0A975GLS8</accession>
<evidence type="ECO:0000313" key="1">
    <source>
        <dbReference type="EMBL" id="QTA85123.1"/>
    </source>
</evidence>
<sequence length="52" mass="5666">MSDVCQYPSQSAGILNPAGAMNSLLFNSGQQIRAAPREFSGPRKQRTEKLIT</sequence>
<gene>
    <name evidence="1" type="ORF">dnm_011270</name>
</gene>
<dbReference type="KEGG" id="dmm:dnm_011270"/>